<dbReference type="Pfam" id="PF21850">
    <property type="entry name" value="DUF6909"/>
    <property type="match status" value="2"/>
</dbReference>
<sequence length="556" mass="62695">MRTRAQESRAAIERLYITMRHLFTRGVYKPMGISGESLVNSLMVLSPEIYGSITDEEKLELDGLLYVMERLPRGIEECRYIRFISREGFERTDIEAIIPPKRRRNCYRLDEEVMYVEMTRGRSDIYDIMTHLTFLFIESATILRNATDPKGRISSNWKMLEKIVAQEKSGEPIDKEAASAYLSHLIGRTFEETIRAVDKFEKSPNSNSLFSIVYHLGKLAWAETHDGLDREISFSATLRERIGHHVYGEQWADKIKQTLESNDLLNRELHVISANLHSVKNTVYGFQTLNLAGYDDLEDVAMDISLGDKKKNGSTIDKFASKHGFINLPDSTGTNIGVQIIDTAKLPKAELIPGVNLVEDLKKRPVFVVMDYAFGEQAYECFDELLKPYVTKGKTIPLNVASTAIMGKAGILRGGKGDLMIPDSHVFEGTADNYPFKNEFKKSDFEGFGLGVYSGSMVTVLGTSLQNKDILQYFMESSWNACGLEMEGAHYQKAIQSASKIRKSIKSNVRILYAYYASDNPLETGSTLASGALGMEGVRPTYLITFKILEKLFKKK</sequence>
<dbReference type="InterPro" id="IPR054204">
    <property type="entry name" value="DUF6909"/>
</dbReference>
<proteinExistence type="predicted"/>
<evidence type="ECO:0000313" key="2">
    <source>
        <dbReference type="Proteomes" id="UP001595805"/>
    </source>
</evidence>
<dbReference type="EMBL" id="JBHRZS010000007">
    <property type="protein sequence ID" value="MFC3881069.1"/>
    <property type="molecule type" value="Genomic_DNA"/>
</dbReference>
<organism evidence="1 2">
    <name type="scientific">Algoriphagus namhaensis</name>
    <dbReference type="NCBI Taxonomy" id="915353"/>
    <lineage>
        <taxon>Bacteria</taxon>
        <taxon>Pseudomonadati</taxon>
        <taxon>Bacteroidota</taxon>
        <taxon>Cytophagia</taxon>
        <taxon>Cytophagales</taxon>
        <taxon>Cyclobacteriaceae</taxon>
        <taxon>Algoriphagus</taxon>
    </lineage>
</organism>
<reference evidence="2" key="1">
    <citation type="journal article" date="2019" name="Int. J. Syst. Evol. Microbiol.">
        <title>The Global Catalogue of Microorganisms (GCM) 10K type strain sequencing project: providing services to taxonomists for standard genome sequencing and annotation.</title>
        <authorList>
            <consortium name="The Broad Institute Genomics Platform"/>
            <consortium name="The Broad Institute Genome Sequencing Center for Infectious Disease"/>
            <person name="Wu L."/>
            <person name="Ma J."/>
        </authorList>
    </citation>
    <scope>NUCLEOTIDE SEQUENCE [LARGE SCALE GENOMIC DNA]</scope>
    <source>
        <strain evidence="2">CCUG 60523</strain>
    </source>
</reference>
<accession>A0ABV8AW86</accession>
<comment type="caution">
    <text evidence="1">The sequence shown here is derived from an EMBL/GenBank/DDBJ whole genome shotgun (WGS) entry which is preliminary data.</text>
</comment>
<keyword evidence="2" id="KW-1185">Reference proteome</keyword>
<dbReference type="RefSeq" id="WP_377906410.1">
    <property type="nucleotide sequence ID" value="NZ_JBHRZS010000007.1"/>
</dbReference>
<name>A0ABV8AW86_9BACT</name>
<gene>
    <name evidence="1" type="ORF">ACFOSV_12820</name>
</gene>
<protein>
    <submittedName>
        <fullName evidence="1">DUF6909 family protein</fullName>
    </submittedName>
</protein>
<dbReference type="Proteomes" id="UP001595805">
    <property type="component" value="Unassembled WGS sequence"/>
</dbReference>
<evidence type="ECO:0000313" key="1">
    <source>
        <dbReference type="EMBL" id="MFC3881069.1"/>
    </source>
</evidence>